<sequence length="356" mass="37255">MSMQRLKLGLLASAAVILGASSAAAQTPGFFTGFEAEVGPGNPVAYTTGSLILQDGWDLGSAARSPRVQTAAEIAAELTTAGLNVGQTTHSGNSALLVSKENINVESSGYFVRDVFTGLESETKVTVNFWARPLTSGLGADPAGTPAGNNKTIGERQGNMFIGIADNTEVRAAAVRFGVDTSGADPYTNVLERHIDFASASAGAAVWVKSGQLWTADSWYNFKFKMDYTTKTYDFFVNGVKANADPIRFYNETSTAAQRFFVSRGTNQAGSIIDDISVMPTSAVPVTPGDFNADGLVNGADFLLWQRDTTVGSLDDWKANFGASSTVAIGAVPEPAAAALAALAAIGLGVVGRKRR</sequence>
<feature type="signal peptide" evidence="2">
    <location>
        <begin position="1"/>
        <end position="25"/>
    </location>
</feature>
<feature type="chain" id="PRO_5025023543" description="PEP-CTERM protein-sorting domain-containing protein" evidence="2">
    <location>
        <begin position="26"/>
        <end position="356"/>
    </location>
</feature>
<keyword evidence="1" id="KW-1133">Transmembrane helix</keyword>
<evidence type="ECO:0000313" key="4">
    <source>
        <dbReference type="Proteomes" id="UP000326837"/>
    </source>
</evidence>
<dbReference type="EMBL" id="AP021861">
    <property type="protein sequence ID" value="BBO35914.1"/>
    <property type="molecule type" value="Genomic_DNA"/>
</dbReference>
<protein>
    <recommendedName>
        <fullName evidence="5">PEP-CTERM protein-sorting domain-containing protein</fullName>
    </recommendedName>
</protein>
<accession>A0A5K7XGB3</accession>
<keyword evidence="1" id="KW-0812">Transmembrane</keyword>
<evidence type="ECO:0000256" key="2">
    <source>
        <dbReference type="SAM" id="SignalP"/>
    </source>
</evidence>
<dbReference type="RefSeq" id="WP_152101186.1">
    <property type="nucleotide sequence ID" value="NZ_AP021861.1"/>
</dbReference>
<keyword evidence="4" id="KW-1185">Reference proteome</keyword>
<keyword evidence="1" id="KW-0472">Membrane</keyword>
<proteinExistence type="predicted"/>
<dbReference type="Proteomes" id="UP000326837">
    <property type="component" value="Chromosome"/>
</dbReference>
<reference evidence="4" key="1">
    <citation type="submission" date="2019-10" db="EMBL/GenBank/DDBJ databases">
        <title>Lacipirellula parvula gen. nov., sp. nov., representing a lineage of planctomycetes widespread in freshwater anoxic habitats, and description of the family Lacipirellulaceae.</title>
        <authorList>
            <person name="Dedysh S.N."/>
            <person name="Kulichevskaya I.S."/>
            <person name="Beletsky A.V."/>
            <person name="Rakitin A.L."/>
            <person name="Mardanov A.V."/>
            <person name="Ivanova A.A."/>
            <person name="Saltykova V.X."/>
            <person name="Rijpstra W.I.C."/>
            <person name="Sinninghe Damste J.S."/>
            <person name="Ravin N.V."/>
        </authorList>
    </citation>
    <scope>NUCLEOTIDE SEQUENCE [LARGE SCALE GENOMIC DNA]</scope>
    <source>
        <strain evidence="4">PX69</strain>
    </source>
</reference>
<dbReference type="AlphaFoldDB" id="A0A5K7XGB3"/>
<dbReference type="KEGG" id="lpav:PLANPX_5526"/>
<name>A0A5K7XGB3_9BACT</name>
<evidence type="ECO:0008006" key="5">
    <source>
        <dbReference type="Google" id="ProtNLM"/>
    </source>
</evidence>
<evidence type="ECO:0000313" key="3">
    <source>
        <dbReference type="EMBL" id="BBO35914.1"/>
    </source>
</evidence>
<keyword evidence="2" id="KW-0732">Signal</keyword>
<evidence type="ECO:0000256" key="1">
    <source>
        <dbReference type="SAM" id="Phobius"/>
    </source>
</evidence>
<feature type="transmembrane region" description="Helical" evidence="1">
    <location>
        <begin position="335"/>
        <end position="352"/>
    </location>
</feature>
<gene>
    <name evidence="3" type="ORF">PLANPX_5526</name>
</gene>
<organism evidence="3 4">
    <name type="scientific">Lacipirellula parvula</name>
    <dbReference type="NCBI Taxonomy" id="2650471"/>
    <lineage>
        <taxon>Bacteria</taxon>
        <taxon>Pseudomonadati</taxon>
        <taxon>Planctomycetota</taxon>
        <taxon>Planctomycetia</taxon>
        <taxon>Pirellulales</taxon>
        <taxon>Lacipirellulaceae</taxon>
        <taxon>Lacipirellula</taxon>
    </lineage>
</organism>